<name>A0A5M8PU32_9LECA</name>
<dbReference type="EMBL" id="VXIT01000005">
    <property type="protein sequence ID" value="KAA6412537.1"/>
    <property type="molecule type" value="Genomic_DNA"/>
</dbReference>
<protein>
    <submittedName>
        <fullName evidence="2">SGNH hydrolase</fullName>
    </submittedName>
</protein>
<accession>A0A5M8PU32</accession>
<dbReference type="GO" id="GO:0016788">
    <property type="term" value="F:hydrolase activity, acting on ester bonds"/>
    <property type="evidence" value="ECO:0007669"/>
    <property type="project" value="InterPro"/>
</dbReference>
<comment type="caution">
    <text evidence="2">The sequence shown here is derived from an EMBL/GenBank/DDBJ whole genome shotgun (WGS) entry which is preliminary data.</text>
</comment>
<dbReference type="InterPro" id="IPR036514">
    <property type="entry name" value="SGNH_hydro_sf"/>
</dbReference>
<dbReference type="Proteomes" id="UP000324767">
    <property type="component" value="Unassembled WGS sequence"/>
</dbReference>
<dbReference type="InterPro" id="IPR037460">
    <property type="entry name" value="SEST-like"/>
</dbReference>
<feature type="compositionally biased region" description="Basic and acidic residues" evidence="1">
    <location>
        <begin position="144"/>
        <end position="155"/>
    </location>
</feature>
<feature type="region of interest" description="Disordered" evidence="1">
    <location>
        <begin position="1"/>
        <end position="24"/>
    </location>
</feature>
<dbReference type="GO" id="GO:0006629">
    <property type="term" value="P:lipid metabolic process"/>
    <property type="evidence" value="ECO:0007669"/>
    <property type="project" value="TreeGrafter"/>
</dbReference>
<sequence>MTRGWHQFSNGVSTSGEPQASGTTDLIEGIKGKVQDPTNGIYWIGYNKFFDATTNDCDKVTWALPRLRNKQYLTKEIRQAMNDLVDLVKTKIKAVVNKAGPQVAATASLELTKAGKMDMESVETREETAYYEWGTTKDDDDSDDKSHDELRRRQDITQAPNTPAGDMTFEGAIANFMIQGKADDLDTYTNTQEDLGVNITGSFLPDAYGRIFHVTKYGNSIMAKNIINAITNEQAKLMNMPAITTTVGRKVAAATAEPTSSAPPAPKASLQCHDTANDKGVARDAAVKAVKDFCGQETSPKRYNKGIQNDLTLTVANTKDASKGIKDAPDCEKRFTALVIDACDANDPSNLFNYKWGATYTTTDAWQYTMDIAPDTTDTDNCDVSYKLLDDYFEIRGKNFPPSLGADGAGLKKQLDGCGGATSITDWHFEATLDDTVYQWYAHGNTLIGQKTCIGHAVVTAGGSTTGNCHGAG</sequence>
<evidence type="ECO:0000313" key="3">
    <source>
        <dbReference type="Proteomes" id="UP000324767"/>
    </source>
</evidence>
<gene>
    <name evidence="2" type="ORF">FRX48_03528</name>
</gene>
<dbReference type="PANTHER" id="PTHR37981">
    <property type="entry name" value="LIPASE 2"/>
    <property type="match status" value="1"/>
</dbReference>
<keyword evidence="2" id="KW-0378">Hydrolase</keyword>
<dbReference type="PANTHER" id="PTHR37981:SF1">
    <property type="entry name" value="SGNH HYDROLASE-TYPE ESTERASE DOMAIN-CONTAINING PROTEIN"/>
    <property type="match status" value="1"/>
</dbReference>
<dbReference type="Gene3D" id="3.40.50.1110">
    <property type="entry name" value="SGNH hydrolase"/>
    <property type="match status" value="1"/>
</dbReference>
<evidence type="ECO:0000313" key="2">
    <source>
        <dbReference type="EMBL" id="KAA6412537.1"/>
    </source>
</evidence>
<proteinExistence type="predicted"/>
<dbReference type="OrthoDB" id="21678at2759"/>
<feature type="compositionally biased region" description="Polar residues" evidence="1">
    <location>
        <begin position="7"/>
        <end position="24"/>
    </location>
</feature>
<reference evidence="2 3" key="1">
    <citation type="submission" date="2019-09" db="EMBL/GenBank/DDBJ databases">
        <title>The hologenome of the rock-dwelling lichen Lasallia pustulata.</title>
        <authorList>
            <person name="Greshake Tzovaras B."/>
            <person name="Segers F."/>
            <person name="Bicker A."/>
            <person name="Dal Grande F."/>
            <person name="Otte J."/>
            <person name="Hankeln T."/>
            <person name="Schmitt I."/>
            <person name="Ebersberger I."/>
        </authorList>
    </citation>
    <scope>NUCLEOTIDE SEQUENCE [LARGE SCALE GENOMIC DNA]</scope>
    <source>
        <strain evidence="2">A1-1</strain>
    </source>
</reference>
<dbReference type="AlphaFoldDB" id="A0A5M8PU32"/>
<feature type="region of interest" description="Disordered" evidence="1">
    <location>
        <begin position="132"/>
        <end position="166"/>
    </location>
</feature>
<dbReference type="Pfam" id="PF18647">
    <property type="entry name" value="Fungal_lectin_2"/>
    <property type="match status" value="1"/>
</dbReference>
<evidence type="ECO:0000256" key="1">
    <source>
        <dbReference type="SAM" id="MobiDB-lite"/>
    </source>
</evidence>
<organism evidence="2 3">
    <name type="scientific">Lasallia pustulata</name>
    <dbReference type="NCBI Taxonomy" id="136370"/>
    <lineage>
        <taxon>Eukaryota</taxon>
        <taxon>Fungi</taxon>
        <taxon>Dikarya</taxon>
        <taxon>Ascomycota</taxon>
        <taxon>Pezizomycotina</taxon>
        <taxon>Lecanoromycetes</taxon>
        <taxon>OSLEUM clade</taxon>
        <taxon>Umbilicariomycetidae</taxon>
        <taxon>Umbilicariales</taxon>
        <taxon>Umbilicariaceae</taxon>
        <taxon>Lasallia</taxon>
    </lineage>
</organism>